<dbReference type="GeneID" id="42982195"/>
<dbReference type="Pfam" id="PF05437">
    <property type="entry name" value="AzlD"/>
    <property type="match status" value="1"/>
</dbReference>
<reference evidence="1 2" key="1">
    <citation type="submission" date="2016-03" db="EMBL/GenBank/DDBJ databases">
        <title>Pediococcus and Lactobacillus from brewery environment - whole genome sequencing and assembly.</title>
        <authorList>
            <person name="Behr J."/>
            <person name="Geissler A.J."/>
            <person name="Vogel R.F."/>
        </authorList>
    </citation>
    <scope>NUCLEOTIDE SEQUENCE [LARGE SCALE GENOMIC DNA]</scope>
    <source>
        <strain evidence="1 2">TMW 1.1989</strain>
    </source>
</reference>
<dbReference type="InterPro" id="IPR008407">
    <property type="entry name" value="Brnchd-chn_aa_trnsp_AzlD"/>
</dbReference>
<dbReference type="RefSeq" id="WP_068223590.1">
    <property type="nucleotide sequence ID" value="NZ_CP014623.1"/>
</dbReference>
<evidence type="ECO:0000313" key="2">
    <source>
        <dbReference type="Proteomes" id="UP000078582"/>
    </source>
</evidence>
<evidence type="ECO:0000313" key="1">
    <source>
        <dbReference type="EMBL" id="ANK62695.1"/>
    </source>
</evidence>
<dbReference type="EMBL" id="CP014873">
    <property type="protein sequence ID" value="ANK62695.1"/>
    <property type="molecule type" value="Genomic_DNA"/>
</dbReference>
<sequence length="108" mass="11978">MTRYIFWTIIGCGIVTVLSRTFPFLLVKNFSLPKWLIHFLSFVPIAIMTALFVENLLIPHQGRLPGIDLENLLASLPAILTAIITKSLLAIVVVGIIAMALIRFFALA</sequence>
<dbReference type="KEGG" id="lbt:AYR52_02875"/>
<proteinExistence type="predicted"/>
<dbReference type="STRING" id="375175.AYR53_07995"/>
<organism evidence="1 2">
    <name type="scientific">Loigolactobacillus backii</name>
    <dbReference type="NCBI Taxonomy" id="375175"/>
    <lineage>
        <taxon>Bacteria</taxon>
        <taxon>Bacillati</taxon>
        <taxon>Bacillota</taxon>
        <taxon>Bacilli</taxon>
        <taxon>Lactobacillales</taxon>
        <taxon>Lactobacillaceae</taxon>
        <taxon>Loigolactobacillus</taxon>
    </lineage>
</organism>
<dbReference type="Proteomes" id="UP000078582">
    <property type="component" value="Chromosome"/>
</dbReference>
<protein>
    <submittedName>
        <fullName evidence="1">Branched-chain amino acid ABC transporter</fullName>
    </submittedName>
</protein>
<gene>
    <name evidence="1" type="ORF">AYR53_07995</name>
</gene>
<dbReference type="OrthoDB" id="7870017at2"/>
<accession>A0A192H2V3</accession>
<dbReference type="AlphaFoldDB" id="A0A192H2V3"/>
<name>A0A192H2V3_9LACO</name>
<keyword evidence="2" id="KW-1185">Reference proteome</keyword>